<keyword evidence="6" id="KW-0631">Potassium channel</keyword>
<sequence>MISSKLLVFRGPRGTLVTETVQESRRRKKSCADLFQNGYRVKLGPGQLGDGKESDSQSSLFYCLHVLSNWGLRFLRALRLIQFSEILQFLNILKTSNSIKLVNLCSIFISTWLTAAGFIHLAMFASYVPEIIELIGNRKKYGGSYSAAMFARYVPEIAALILNRKKYGGSYNSTRGRKHIVVCGHITLESVSNFLKDFLHKDRDDVNVEIVFLHNISPNLELEALFKRHFTQVEFYQGSVLNPHDLARVKIESADACLILANKYCADPDAEDASNIMRVISIKNYHPKIRIITQMLQYHNKAHLLNIPSWNWKEGDDAICLAELKAGFIAQSCLAQGLSTMLANLFSMRSYIKIEEDTWQKYYLEGVANEMYTEYLSSAFVGLSFPTVCELCYVKLKLLLIAIEYKSEQRESSILINPGNHVKMQEGTLGFFIASDAKEVKRAFFYCKACHDDITDPKRIKKCGCKRTLGHGLTPDETAASCPNKPSVSRIWYESSNSDRAPLLQCERSRKRIGSAFRAGAQRSVCGSIKEEVRATFQNRSVKLANSMAVPNTRPSVLPVVESSTTAVPLVNNRKGSLLPPAPPSQSRLSLAGLNRARSLPGKYRYRPSTLSSTLTPTHFEDEHPSTLSPKKKQRNGGMRNSPNCSPKMMRHDPLLIPGNEQIENMDANVKRYDSTGMFHWCPSKEIEKVILTRSEASMTVLSGHVVVCIFGDVTSALVGLRNLVMPLRASNFHYHELKPIVFVGSLDYLRREWETLHNFPKVSILPGTPLSRADLRAVNINLCDMCVILSANQNNIDDASLQDKECILATLNIKSMQFDDSIGVLQANSQGFTPPGMDRSSPDNSPVHGLVRQASITTGSNIPIITELAKPGKLLPLVSFSQEKNSGTNIQMITELVNDSNVQFLDQDDDDDPDTELYLTQPFACGTAFAVSVLDSLMSATYFNDNILTLIRTLVTGGATPELEALLAEENALRGGYSTPQTLANRDRCRVAQLALYDGPFADLGDGGCYGDLFCKALKTYNMLCFGIYRLRDAHINTPSQCTKRYVITNPPYEFELVPTDLIFCLMQFDHNAGQSRASLSHSSHSSHSSSKKSSSVHSIPATNRQNRSSKAREARDKQNVHISKFLQCHEMYSSTSIEQAFLNTKHNLKRKCPEASGGTFDLGRAAVGPGNPSWSRGCQDERSAAFVSVTVA</sequence>
<evidence type="ECO:0000256" key="7">
    <source>
        <dbReference type="ARBA" id="ARBA00022837"/>
    </source>
</evidence>
<keyword evidence="5 15" id="KW-0812">Transmembrane</keyword>
<gene>
    <name evidence="17" type="ORF">ROHU_021952</name>
</gene>
<evidence type="ECO:0000313" key="17">
    <source>
        <dbReference type="EMBL" id="RXN24812.1"/>
    </source>
</evidence>
<reference evidence="17 18" key="1">
    <citation type="submission" date="2018-03" db="EMBL/GenBank/DDBJ databases">
        <title>Draft genome sequence of Rohu Carp (Labeo rohita).</title>
        <authorList>
            <person name="Das P."/>
            <person name="Kushwaha B."/>
            <person name="Joshi C.G."/>
            <person name="Kumar D."/>
            <person name="Nagpure N.S."/>
            <person name="Sahoo L."/>
            <person name="Das S.P."/>
            <person name="Bit A."/>
            <person name="Patnaik S."/>
            <person name="Meher P.K."/>
            <person name="Jayasankar P."/>
            <person name="Koringa P.G."/>
            <person name="Patel N.V."/>
            <person name="Hinsu A.T."/>
            <person name="Kumar R."/>
            <person name="Pandey M."/>
            <person name="Agarwal S."/>
            <person name="Srivastava S."/>
            <person name="Singh M."/>
            <person name="Iquebal M.A."/>
            <person name="Jaiswal S."/>
            <person name="Angadi U.B."/>
            <person name="Kumar N."/>
            <person name="Raza M."/>
            <person name="Shah T.M."/>
            <person name="Rai A."/>
            <person name="Jena J.K."/>
        </authorList>
    </citation>
    <scope>NUCLEOTIDE SEQUENCE [LARGE SCALE GENOMIC DNA]</scope>
    <source>
        <strain evidence="17">DASCIFA01</strain>
        <tissue evidence="17">Testis</tissue>
    </source>
</reference>
<keyword evidence="9" id="KW-0630">Potassium</keyword>
<proteinExistence type="evidence at protein level"/>
<evidence type="ECO:0000256" key="3">
    <source>
        <dbReference type="ARBA" id="ARBA00022475"/>
    </source>
</evidence>
<keyword evidence="12 15" id="KW-0472">Membrane</keyword>
<evidence type="ECO:0000256" key="13">
    <source>
        <dbReference type="ARBA" id="ARBA00023303"/>
    </source>
</evidence>
<keyword evidence="3" id="KW-1003">Cell membrane</keyword>
<feature type="compositionally biased region" description="Low complexity" evidence="14">
    <location>
        <begin position="608"/>
        <end position="618"/>
    </location>
</feature>
<keyword evidence="11" id="KW-0406">Ion transport</keyword>
<organism evidence="17 18">
    <name type="scientific">Labeo rohita</name>
    <name type="common">Indian major carp</name>
    <name type="synonym">Cyprinus rohita</name>
    <dbReference type="NCBI Taxonomy" id="84645"/>
    <lineage>
        <taxon>Eukaryota</taxon>
        <taxon>Metazoa</taxon>
        <taxon>Chordata</taxon>
        <taxon>Craniata</taxon>
        <taxon>Vertebrata</taxon>
        <taxon>Euteleostomi</taxon>
        <taxon>Actinopterygii</taxon>
        <taxon>Neopterygii</taxon>
        <taxon>Teleostei</taxon>
        <taxon>Ostariophysi</taxon>
        <taxon>Cypriniformes</taxon>
        <taxon>Cyprinidae</taxon>
        <taxon>Labeoninae</taxon>
        <taxon>Labeonini</taxon>
        <taxon>Labeo</taxon>
    </lineage>
</organism>
<dbReference type="STRING" id="84645.A0A498MZ90"/>
<dbReference type="SUPFAM" id="SSF51735">
    <property type="entry name" value="NAD(P)-binding Rossmann-fold domains"/>
    <property type="match status" value="1"/>
</dbReference>
<feature type="region of interest" description="Disordered" evidence="14">
    <location>
        <begin position="1078"/>
        <end position="1119"/>
    </location>
</feature>
<evidence type="ECO:0000256" key="8">
    <source>
        <dbReference type="ARBA" id="ARBA00022882"/>
    </source>
</evidence>
<dbReference type="Pfam" id="PF21014">
    <property type="entry name" value="Slowpoke_C"/>
    <property type="match status" value="1"/>
</dbReference>
<comment type="caution">
    <text evidence="17">The sequence shown here is derived from an EMBL/GenBank/DDBJ whole genome shotgun (WGS) entry which is preliminary data.</text>
</comment>
<keyword evidence="4" id="KW-0633">Potassium transport</keyword>
<keyword evidence="7" id="KW-0106">Calcium</keyword>
<dbReference type="Proteomes" id="UP000290572">
    <property type="component" value="Unassembled WGS sequence"/>
</dbReference>
<feature type="region of interest" description="Disordered" evidence="14">
    <location>
        <begin position="602"/>
        <end position="650"/>
    </location>
</feature>
<name>A0A498MZ90_LABRO</name>
<protein>
    <submittedName>
        <fullName evidence="17">Calcium-activated potassium channel subunit alpha-1 isoform X1</fullName>
    </submittedName>
</protein>
<dbReference type="FunFam" id="3.40.50.720:FF:000098">
    <property type="entry name" value="calcium-activated potassium channel subunit alpha-1 isoform X3"/>
    <property type="match status" value="1"/>
</dbReference>
<evidence type="ECO:0000259" key="16">
    <source>
        <dbReference type="PROSITE" id="PS51201"/>
    </source>
</evidence>
<evidence type="ECO:0000256" key="15">
    <source>
        <dbReference type="SAM" id="Phobius"/>
    </source>
</evidence>
<evidence type="ECO:0000256" key="10">
    <source>
        <dbReference type="ARBA" id="ARBA00022989"/>
    </source>
</evidence>
<accession>A0A498MZ90</accession>
<feature type="compositionally biased region" description="Low complexity" evidence="14">
    <location>
        <begin position="1080"/>
        <end position="1100"/>
    </location>
</feature>
<keyword evidence="13 17" id="KW-0407">Ion channel</keyword>
<dbReference type="PRINTS" id="PR01449">
    <property type="entry name" value="BKCHANNELA"/>
</dbReference>
<keyword evidence="19" id="KW-1267">Proteomics identification</keyword>
<keyword evidence="10 15" id="KW-1133">Transmembrane helix</keyword>
<evidence type="ECO:0000256" key="2">
    <source>
        <dbReference type="ARBA" id="ARBA00022448"/>
    </source>
</evidence>
<dbReference type="Pfam" id="PF22614">
    <property type="entry name" value="Slo-like_RCK"/>
    <property type="match status" value="2"/>
</dbReference>
<evidence type="ECO:0000256" key="6">
    <source>
        <dbReference type="ARBA" id="ARBA00022826"/>
    </source>
</evidence>
<evidence type="ECO:0000256" key="14">
    <source>
        <dbReference type="SAM" id="MobiDB-lite"/>
    </source>
</evidence>
<dbReference type="Pfam" id="PF03493">
    <property type="entry name" value="BK_channel_a"/>
    <property type="match status" value="1"/>
</dbReference>
<dbReference type="InterPro" id="IPR003929">
    <property type="entry name" value="K_chnl_BK_asu"/>
</dbReference>
<evidence type="ECO:0000256" key="11">
    <source>
        <dbReference type="ARBA" id="ARBA00023065"/>
    </source>
</evidence>
<dbReference type="GO" id="GO:0034702">
    <property type="term" value="C:monoatomic ion channel complex"/>
    <property type="evidence" value="ECO:0007669"/>
    <property type="project" value="UniProtKB-KW"/>
</dbReference>
<evidence type="ECO:0000313" key="18">
    <source>
        <dbReference type="Proteomes" id="UP000290572"/>
    </source>
</evidence>
<dbReference type="InterPro" id="IPR048735">
    <property type="entry name" value="Slowpoke-like_C"/>
</dbReference>
<dbReference type="PROSITE" id="PS51201">
    <property type="entry name" value="RCK_N"/>
    <property type="match status" value="2"/>
</dbReference>
<dbReference type="AlphaFoldDB" id="A0A498MZ90"/>
<dbReference type="PANTHER" id="PTHR10027">
    <property type="entry name" value="CALCIUM-ACTIVATED POTASSIUM CHANNEL ALPHA CHAIN"/>
    <property type="match status" value="1"/>
</dbReference>
<dbReference type="InterPro" id="IPR036291">
    <property type="entry name" value="NAD(P)-bd_dom_sf"/>
</dbReference>
<dbReference type="EMBL" id="QBIY01012510">
    <property type="protein sequence ID" value="RXN24812.1"/>
    <property type="molecule type" value="Genomic_DNA"/>
</dbReference>
<evidence type="ECO:0000256" key="5">
    <source>
        <dbReference type="ARBA" id="ARBA00022692"/>
    </source>
</evidence>
<feature type="domain" description="RCK N-terminal" evidence="16">
    <location>
        <begin position="177"/>
        <end position="319"/>
    </location>
</feature>
<feature type="transmembrane region" description="Helical" evidence="15">
    <location>
        <begin position="101"/>
        <end position="128"/>
    </location>
</feature>
<dbReference type="GO" id="GO:0060072">
    <property type="term" value="F:large conductance calcium-activated potassium channel activity"/>
    <property type="evidence" value="ECO:0007669"/>
    <property type="project" value="TreeGrafter"/>
</dbReference>
<feature type="domain" description="RCK N-terminal" evidence="16">
    <location>
        <begin position="703"/>
        <end position="847"/>
    </location>
</feature>
<evidence type="ECO:0000256" key="9">
    <source>
        <dbReference type="ARBA" id="ARBA00022958"/>
    </source>
</evidence>
<keyword evidence="2" id="KW-0813">Transport</keyword>
<dbReference type="FunFam" id="3.40.50.720:FF:000005">
    <property type="entry name" value="calcium-activated potassium channel subunit alpha-1 isoform X6"/>
    <property type="match status" value="1"/>
</dbReference>
<dbReference type="InterPro" id="IPR003148">
    <property type="entry name" value="RCK_N"/>
</dbReference>
<evidence type="ECO:0007829" key="19">
    <source>
        <dbReference type="PeptideAtlas" id="A0A498MZ90"/>
    </source>
</evidence>
<keyword evidence="18" id="KW-1185">Reference proteome</keyword>
<dbReference type="Gene3D" id="3.40.50.720">
    <property type="entry name" value="NAD(P)-binding Rossmann-like Domain"/>
    <property type="match status" value="2"/>
</dbReference>
<keyword evidence="8" id="KW-0851">Voltage-gated channel</keyword>
<evidence type="ECO:0000256" key="4">
    <source>
        <dbReference type="ARBA" id="ARBA00022538"/>
    </source>
</evidence>
<comment type="subcellular location">
    <subcellularLocation>
        <location evidence="1">Cell membrane</location>
        <topology evidence="1">Multi-pass membrane protein</topology>
    </subcellularLocation>
</comment>
<evidence type="ECO:0000256" key="12">
    <source>
        <dbReference type="ARBA" id="ARBA00023136"/>
    </source>
</evidence>
<dbReference type="InterPro" id="IPR047871">
    <property type="entry name" value="K_chnl_Slo-like"/>
</dbReference>
<evidence type="ECO:0000256" key="1">
    <source>
        <dbReference type="ARBA" id="ARBA00004651"/>
    </source>
</evidence>
<dbReference type="PANTHER" id="PTHR10027:SF33">
    <property type="entry name" value="CALCIUM-ACTIVATED POTASSIUM CHANNEL SUBUNIT ALPHA-1-RELATED"/>
    <property type="match status" value="1"/>
</dbReference>
<dbReference type="GO" id="GO:0045211">
    <property type="term" value="C:postsynaptic membrane"/>
    <property type="evidence" value="ECO:0007669"/>
    <property type="project" value="TreeGrafter"/>
</dbReference>